<organism evidence="2">
    <name type="scientific">marine metagenome</name>
    <dbReference type="NCBI Taxonomy" id="408172"/>
    <lineage>
        <taxon>unclassified sequences</taxon>
        <taxon>metagenomes</taxon>
        <taxon>ecological metagenomes</taxon>
    </lineage>
</organism>
<sequence length="40" mass="4292">APGHGAGGAQSNPRHRQFDRRALGLADSLCHGENNPRRTL</sequence>
<protein>
    <submittedName>
        <fullName evidence="2">Uncharacterized protein</fullName>
    </submittedName>
</protein>
<feature type="non-terminal residue" evidence="2">
    <location>
        <position position="1"/>
    </location>
</feature>
<reference evidence="2" key="1">
    <citation type="submission" date="2018-05" db="EMBL/GenBank/DDBJ databases">
        <authorList>
            <person name="Lanie J.A."/>
            <person name="Ng W.-L."/>
            <person name="Kazmierczak K.M."/>
            <person name="Andrzejewski T.M."/>
            <person name="Davidsen T.M."/>
            <person name="Wayne K.J."/>
            <person name="Tettelin H."/>
            <person name="Glass J.I."/>
            <person name="Rusch D."/>
            <person name="Podicherti R."/>
            <person name="Tsui H.-C.T."/>
            <person name="Winkler M.E."/>
        </authorList>
    </citation>
    <scope>NUCLEOTIDE SEQUENCE</scope>
</reference>
<dbReference type="EMBL" id="UINC01168878">
    <property type="protein sequence ID" value="SVD72139.1"/>
    <property type="molecule type" value="Genomic_DNA"/>
</dbReference>
<gene>
    <name evidence="2" type="ORF">METZ01_LOCUS424993</name>
</gene>
<accession>A0A382XMU0</accession>
<feature type="region of interest" description="Disordered" evidence="1">
    <location>
        <begin position="1"/>
        <end position="40"/>
    </location>
</feature>
<dbReference type="AlphaFoldDB" id="A0A382XMU0"/>
<evidence type="ECO:0000256" key="1">
    <source>
        <dbReference type="SAM" id="MobiDB-lite"/>
    </source>
</evidence>
<feature type="non-terminal residue" evidence="2">
    <location>
        <position position="40"/>
    </location>
</feature>
<name>A0A382XMU0_9ZZZZ</name>
<proteinExistence type="predicted"/>
<evidence type="ECO:0000313" key="2">
    <source>
        <dbReference type="EMBL" id="SVD72139.1"/>
    </source>
</evidence>